<reference evidence="2" key="1">
    <citation type="submission" date="2018-05" db="EMBL/GenBank/DDBJ databases">
        <authorList>
            <person name="Lanie J.A."/>
            <person name="Ng W.-L."/>
            <person name="Kazmierczak K.M."/>
            <person name="Andrzejewski T.M."/>
            <person name="Davidsen T.M."/>
            <person name="Wayne K.J."/>
            <person name="Tettelin H."/>
            <person name="Glass J.I."/>
            <person name="Rusch D."/>
            <person name="Podicherti R."/>
            <person name="Tsui H.-C.T."/>
            <person name="Winkler M.E."/>
        </authorList>
    </citation>
    <scope>NUCLEOTIDE SEQUENCE</scope>
</reference>
<sequence length="42" mass="5126">MALPLEYAVYYTEIIWMTRILVLPLYQGSGKMDIHWRRQKQL</sequence>
<accession>A0A382HMK3</accession>
<dbReference type="AlphaFoldDB" id="A0A382HMK3"/>
<evidence type="ECO:0000313" key="2">
    <source>
        <dbReference type="EMBL" id="SVB88429.1"/>
    </source>
</evidence>
<protein>
    <submittedName>
        <fullName evidence="2">Uncharacterized protein</fullName>
    </submittedName>
</protein>
<dbReference type="EMBL" id="UINC01062122">
    <property type="protein sequence ID" value="SVB88423.1"/>
    <property type="molecule type" value="Genomic_DNA"/>
</dbReference>
<gene>
    <name evidence="1" type="ORF">METZ01_LOCUS241277</name>
    <name evidence="2" type="ORF">METZ01_LOCUS241283</name>
</gene>
<dbReference type="EMBL" id="UINC01062124">
    <property type="protein sequence ID" value="SVB88429.1"/>
    <property type="molecule type" value="Genomic_DNA"/>
</dbReference>
<evidence type="ECO:0000313" key="1">
    <source>
        <dbReference type="EMBL" id="SVB88423.1"/>
    </source>
</evidence>
<name>A0A382HMK3_9ZZZZ</name>
<proteinExistence type="predicted"/>
<organism evidence="2">
    <name type="scientific">marine metagenome</name>
    <dbReference type="NCBI Taxonomy" id="408172"/>
    <lineage>
        <taxon>unclassified sequences</taxon>
        <taxon>metagenomes</taxon>
        <taxon>ecological metagenomes</taxon>
    </lineage>
</organism>